<reference evidence="1" key="5">
    <citation type="journal article" date="2021" name="G3 (Bethesda)">
        <title>Aegilops tauschii genome assembly Aet v5.0 features greater sequence contiguity and improved annotation.</title>
        <authorList>
            <person name="Wang L."/>
            <person name="Zhu T."/>
            <person name="Rodriguez J.C."/>
            <person name="Deal K.R."/>
            <person name="Dubcovsky J."/>
            <person name="McGuire P.E."/>
            <person name="Lux T."/>
            <person name="Spannagl M."/>
            <person name="Mayer K.F.X."/>
            <person name="Baldrich P."/>
            <person name="Meyers B.C."/>
            <person name="Huo N."/>
            <person name="Gu Y.Q."/>
            <person name="Zhou H."/>
            <person name="Devos K.M."/>
            <person name="Bennetzen J.L."/>
            <person name="Unver T."/>
            <person name="Budak H."/>
            <person name="Gulick P.J."/>
            <person name="Galiba G."/>
            <person name="Kalapos B."/>
            <person name="Nelson D.R."/>
            <person name="Li P."/>
            <person name="You F.M."/>
            <person name="Luo M.C."/>
            <person name="Dvorak J."/>
        </authorList>
    </citation>
    <scope>NUCLEOTIDE SEQUENCE [LARGE SCALE GENOMIC DNA]</scope>
    <source>
        <strain evidence="1">cv. AL8/78</strain>
    </source>
</reference>
<reference evidence="2" key="2">
    <citation type="journal article" date="2017" name="Nat. Plants">
        <title>The Aegilops tauschii genome reveals multiple impacts of transposons.</title>
        <authorList>
            <person name="Zhao G."/>
            <person name="Zou C."/>
            <person name="Li K."/>
            <person name="Wang K."/>
            <person name="Li T."/>
            <person name="Gao L."/>
            <person name="Zhang X."/>
            <person name="Wang H."/>
            <person name="Yang Z."/>
            <person name="Liu X."/>
            <person name="Jiang W."/>
            <person name="Mao L."/>
            <person name="Kong X."/>
            <person name="Jiao Y."/>
            <person name="Jia J."/>
        </authorList>
    </citation>
    <scope>NUCLEOTIDE SEQUENCE [LARGE SCALE GENOMIC DNA]</scope>
    <source>
        <strain evidence="2">cv. AL8/78</strain>
    </source>
</reference>
<evidence type="ECO:0000313" key="2">
    <source>
        <dbReference type="Proteomes" id="UP000015105"/>
    </source>
</evidence>
<reference evidence="2" key="1">
    <citation type="journal article" date="2014" name="Science">
        <title>Ancient hybridizations among the ancestral genomes of bread wheat.</title>
        <authorList>
            <consortium name="International Wheat Genome Sequencing Consortium,"/>
            <person name="Marcussen T."/>
            <person name="Sandve S.R."/>
            <person name="Heier L."/>
            <person name="Spannagl M."/>
            <person name="Pfeifer M."/>
            <person name="Jakobsen K.S."/>
            <person name="Wulff B.B."/>
            <person name="Steuernagel B."/>
            <person name="Mayer K.F."/>
            <person name="Olsen O.A."/>
        </authorList>
    </citation>
    <scope>NUCLEOTIDE SEQUENCE [LARGE SCALE GENOMIC DNA]</scope>
    <source>
        <strain evidence="2">cv. AL8/78</strain>
    </source>
</reference>
<evidence type="ECO:0000313" key="1">
    <source>
        <dbReference type="EnsemblPlants" id="AET2Gv21307600.2"/>
    </source>
</evidence>
<keyword evidence="2" id="KW-1185">Reference proteome</keyword>
<reference evidence="1" key="4">
    <citation type="submission" date="2019-03" db="UniProtKB">
        <authorList>
            <consortium name="EnsemblPlants"/>
        </authorList>
    </citation>
    <scope>IDENTIFICATION</scope>
</reference>
<reference evidence="1" key="3">
    <citation type="journal article" date="2017" name="Nature">
        <title>Genome sequence of the progenitor of the wheat D genome Aegilops tauschii.</title>
        <authorList>
            <person name="Luo M.C."/>
            <person name="Gu Y.Q."/>
            <person name="Puiu D."/>
            <person name="Wang H."/>
            <person name="Twardziok S.O."/>
            <person name="Deal K.R."/>
            <person name="Huo N."/>
            <person name="Zhu T."/>
            <person name="Wang L."/>
            <person name="Wang Y."/>
            <person name="McGuire P.E."/>
            <person name="Liu S."/>
            <person name="Long H."/>
            <person name="Ramasamy R.K."/>
            <person name="Rodriguez J.C."/>
            <person name="Van S.L."/>
            <person name="Yuan L."/>
            <person name="Wang Z."/>
            <person name="Xia Z."/>
            <person name="Xiao L."/>
            <person name="Anderson O.D."/>
            <person name="Ouyang S."/>
            <person name="Liang Y."/>
            <person name="Zimin A.V."/>
            <person name="Pertea G."/>
            <person name="Qi P."/>
            <person name="Bennetzen J.L."/>
            <person name="Dai X."/>
            <person name="Dawson M.W."/>
            <person name="Muller H.G."/>
            <person name="Kugler K."/>
            <person name="Rivarola-Duarte L."/>
            <person name="Spannagl M."/>
            <person name="Mayer K.F.X."/>
            <person name="Lu F.H."/>
            <person name="Bevan M.W."/>
            <person name="Leroy P."/>
            <person name="Li P."/>
            <person name="You F.M."/>
            <person name="Sun Q."/>
            <person name="Liu Z."/>
            <person name="Lyons E."/>
            <person name="Wicker T."/>
            <person name="Salzberg S.L."/>
            <person name="Devos K.M."/>
            <person name="Dvorak J."/>
        </authorList>
    </citation>
    <scope>NUCLEOTIDE SEQUENCE [LARGE SCALE GENOMIC DNA]</scope>
    <source>
        <strain evidence="1">cv. AL8/78</strain>
    </source>
</reference>
<dbReference type="Gramene" id="AET2Gv21307600.2">
    <property type="protein sequence ID" value="AET2Gv21307600.2"/>
    <property type="gene ID" value="AET2Gv21307600"/>
</dbReference>
<protein>
    <submittedName>
        <fullName evidence="1">Uncharacterized protein</fullName>
    </submittedName>
</protein>
<sequence>MSREPEVLLHAAPHHHRQVRELHAWTPEHTKQTNRQRHILASLLTPHLLHPIHDAPDRRLHHLSRSPHYDFASSFQIWIFGGNADAGGRRCS</sequence>
<dbReference type="AlphaFoldDB" id="A0A453DMC4"/>
<organism evidence="1 2">
    <name type="scientific">Aegilops tauschii subsp. strangulata</name>
    <name type="common">Goatgrass</name>
    <dbReference type="NCBI Taxonomy" id="200361"/>
    <lineage>
        <taxon>Eukaryota</taxon>
        <taxon>Viridiplantae</taxon>
        <taxon>Streptophyta</taxon>
        <taxon>Embryophyta</taxon>
        <taxon>Tracheophyta</taxon>
        <taxon>Spermatophyta</taxon>
        <taxon>Magnoliopsida</taxon>
        <taxon>Liliopsida</taxon>
        <taxon>Poales</taxon>
        <taxon>Poaceae</taxon>
        <taxon>BOP clade</taxon>
        <taxon>Pooideae</taxon>
        <taxon>Triticodae</taxon>
        <taxon>Triticeae</taxon>
        <taxon>Triticinae</taxon>
        <taxon>Aegilops</taxon>
    </lineage>
</organism>
<accession>A0A453DMC4</accession>
<dbReference type="EnsemblPlants" id="AET2Gv21307600.2">
    <property type="protein sequence ID" value="AET2Gv21307600.2"/>
    <property type="gene ID" value="AET2Gv21307600"/>
</dbReference>
<proteinExistence type="predicted"/>
<name>A0A453DMC4_AEGTS</name>
<dbReference type="Proteomes" id="UP000015105">
    <property type="component" value="Chromosome 2D"/>
</dbReference>